<evidence type="ECO:0000313" key="3">
    <source>
        <dbReference type="Proteomes" id="UP001386955"/>
    </source>
</evidence>
<dbReference type="AlphaFoldDB" id="A0AAN9NZY7"/>
<keyword evidence="1" id="KW-1133">Transmembrane helix</keyword>
<reference evidence="2 3" key="1">
    <citation type="submission" date="2024-01" db="EMBL/GenBank/DDBJ databases">
        <title>The genomes of 5 underutilized Papilionoideae crops provide insights into root nodulation and disease resistanc.</title>
        <authorList>
            <person name="Jiang F."/>
        </authorList>
    </citation>
    <scope>NUCLEOTIDE SEQUENCE [LARGE SCALE GENOMIC DNA]</scope>
    <source>
        <strain evidence="2">DUOXIRENSHENG_FW03</strain>
        <tissue evidence="2">Leaves</tissue>
    </source>
</reference>
<keyword evidence="3" id="KW-1185">Reference proteome</keyword>
<dbReference type="EMBL" id="JAYMYS010000016">
    <property type="protein sequence ID" value="KAK7379813.1"/>
    <property type="molecule type" value="Genomic_DNA"/>
</dbReference>
<accession>A0AAN9NZY7</accession>
<feature type="transmembrane region" description="Helical" evidence="1">
    <location>
        <begin position="21"/>
        <end position="40"/>
    </location>
</feature>
<keyword evidence="1" id="KW-0812">Transmembrane</keyword>
<protein>
    <submittedName>
        <fullName evidence="2">Uncharacterized protein</fullName>
    </submittedName>
</protein>
<dbReference type="Proteomes" id="UP001386955">
    <property type="component" value="Unassembled WGS sequence"/>
</dbReference>
<evidence type="ECO:0000313" key="2">
    <source>
        <dbReference type="EMBL" id="KAK7379813.1"/>
    </source>
</evidence>
<gene>
    <name evidence="2" type="ORF">VNO78_34336</name>
</gene>
<sequence>MDGSGVGLTKYAACAVLVRKHASFFCALSFFFFFFWNLYIGNLNLLMDFPPSELCLFFTPPLCCQNLNWCLVATYFDMLGIGV</sequence>
<evidence type="ECO:0000256" key="1">
    <source>
        <dbReference type="SAM" id="Phobius"/>
    </source>
</evidence>
<proteinExistence type="predicted"/>
<name>A0AAN9NZY7_PSOTE</name>
<keyword evidence="1" id="KW-0472">Membrane</keyword>
<comment type="caution">
    <text evidence="2">The sequence shown here is derived from an EMBL/GenBank/DDBJ whole genome shotgun (WGS) entry which is preliminary data.</text>
</comment>
<organism evidence="2 3">
    <name type="scientific">Psophocarpus tetragonolobus</name>
    <name type="common">Winged bean</name>
    <name type="synonym">Dolichos tetragonolobus</name>
    <dbReference type="NCBI Taxonomy" id="3891"/>
    <lineage>
        <taxon>Eukaryota</taxon>
        <taxon>Viridiplantae</taxon>
        <taxon>Streptophyta</taxon>
        <taxon>Embryophyta</taxon>
        <taxon>Tracheophyta</taxon>
        <taxon>Spermatophyta</taxon>
        <taxon>Magnoliopsida</taxon>
        <taxon>eudicotyledons</taxon>
        <taxon>Gunneridae</taxon>
        <taxon>Pentapetalae</taxon>
        <taxon>rosids</taxon>
        <taxon>fabids</taxon>
        <taxon>Fabales</taxon>
        <taxon>Fabaceae</taxon>
        <taxon>Papilionoideae</taxon>
        <taxon>50 kb inversion clade</taxon>
        <taxon>NPAAA clade</taxon>
        <taxon>indigoferoid/millettioid clade</taxon>
        <taxon>Phaseoleae</taxon>
        <taxon>Psophocarpus</taxon>
    </lineage>
</organism>